<evidence type="ECO:0000313" key="3">
    <source>
        <dbReference type="Proteomes" id="UP000322245"/>
    </source>
</evidence>
<dbReference type="Proteomes" id="UP000322245">
    <property type="component" value="Unassembled WGS sequence"/>
</dbReference>
<dbReference type="EMBL" id="NIDF01000478">
    <property type="protein sequence ID" value="TYJ51104.1"/>
    <property type="molecule type" value="Genomic_DNA"/>
</dbReference>
<proteinExistence type="predicted"/>
<comment type="caution">
    <text evidence="2">The sequence shown here is derived from an EMBL/GenBank/DDBJ whole genome shotgun (WGS) entry which is preliminary data.</text>
</comment>
<accession>A0A5D3AJC0</accession>
<evidence type="ECO:0000313" key="2">
    <source>
        <dbReference type="EMBL" id="TYJ51104.1"/>
    </source>
</evidence>
<protein>
    <submittedName>
        <fullName evidence="2">Uncharacterized protein</fullName>
    </submittedName>
</protein>
<feature type="region of interest" description="Disordered" evidence="1">
    <location>
        <begin position="154"/>
        <end position="229"/>
    </location>
</feature>
<evidence type="ECO:0000256" key="1">
    <source>
        <dbReference type="SAM" id="MobiDB-lite"/>
    </source>
</evidence>
<feature type="region of interest" description="Disordered" evidence="1">
    <location>
        <begin position="301"/>
        <end position="338"/>
    </location>
</feature>
<gene>
    <name evidence="2" type="ORF">B9479_008344</name>
</gene>
<feature type="compositionally biased region" description="Polar residues" evidence="1">
    <location>
        <begin position="97"/>
        <end position="109"/>
    </location>
</feature>
<feature type="non-terminal residue" evidence="2">
    <location>
        <position position="338"/>
    </location>
</feature>
<feature type="region of interest" description="Disordered" evidence="1">
    <location>
        <begin position="25"/>
        <end position="109"/>
    </location>
</feature>
<feature type="compositionally biased region" description="Low complexity" evidence="1">
    <location>
        <begin position="301"/>
        <end position="311"/>
    </location>
</feature>
<name>A0A5D3AJC0_9TREE</name>
<sequence>MDFYQAPNRGPNNWAMFNYHRQPLPQPYQPQSPFPTTSFATPYRGPAAQESGSSSPSGYPHRSSSSTASVIRVPATPLREASLQSFSPMDNIPPSPIYSQEVHNQQGQNDRAGFAPQQILRPHNDLNAHQAAYSNSSREEYRYNMVNSPHSFIPNGNEVASRASPSSTAIVPTADTRKRSAPQPEPSGTHNAPKPEKKRGKTSKQPYDSIRPRASIRGVELESPEDEDATAAEALSTAPGMKFGRGLLSKVDFHSLAALQDDVAMSVACKPEGYYLADSGKMGLEWVSAYIIIHGKLLDGPSSSSTPFTTPQKRRREKEVSTAHHPATSIPLHMPPST</sequence>
<reference evidence="2 3" key="1">
    <citation type="submission" date="2017-05" db="EMBL/GenBank/DDBJ databases">
        <title>The Genome Sequence of Tsuchiyaea wingfieldii DSM 27421.</title>
        <authorList>
            <person name="Cuomo C."/>
            <person name="Passer A."/>
            <person name="Billmyre B."/>
            <person name="Heitman J."/>
        </authorList>
    </citation>
    <scope>NUCLEOTIDE SEQUENCE [LARGE SCALE GENOMIC DNA]</scope>
    <source>
        <strain evidence="2 3">DSM 27421</strain>
    </source>
</reference>
<dbReference type="AlphaFoldDB" id="A0A5D3AJC0"/>
<organism evidence="2 3">
    <name type="scientific">Cryptococcus floricola</name>
    <dbReference type="NCBI Taxonomy" id="2591691"/>
    <lineage>
        <taxon>Eukaryota</taxon>
        <taxon>Fungi</taxon>
        <taxon>Dikarya</taxon>
        <taxon>Basidiomycota</taxon>
        <taxon>Agaricomycotina</taxon>
        <taxon>Tremellomycetes</taxon>
        <taxon>Tremellales</taxon>
        <taxon>Cryptococcaceae</taxon>
        <taxon>Cryptococcus</taxon>
    </lineage>
</organism>
<feature type="compositionally biased region" description="Low complexity" evidence="1">
    <location>
        <begin position="51"/>
        <end position="66"/>
    </location>
</feature>
<keyword evidence="3" id="KW-1185">Reference proteome</keyword>